<dbReference type="Pfam" id="PF07052">
    <property type="entry name" value="Hep_59"/>
    <property type="match status" value="1"/>
</dbReference>
<keyword evidence="5" id="KW-1185">Reference proteome</keyword>
<protein>
    <submittedName>
        <fullName evidence="4">Uncharacterized protein</fullName>
    </submittedName>
</protein>
<evidence type="ECO:0000313" key="5">
    <source>
        <dbReference type="Proteomes" id="UP000002899"/>
    </source>
</evidence>
<dbReference type="PANTHER" id="PTHR13486">
    <property type="entry name" value="TELOMERE LENGTH AND SILENCING PROTEIN 1 TLS1 FAMILY MEMBER"/>
    <property type="match status" value="1"/>
</dbReference>
<evidence type="ECO:0000256" key="2">
    <source>
        <dbReference type="ARBA" id="ARBA00007643"/>
    </source>
</evidence>
<dbReference type="KEGG" id="bmic:BMR1_01G02720"/>
<name>A0A1N6LX11_BABMR</name>
<accession>A0A1N6LX11</accession>
<dbReference type="VEuPathDB" id="PiroplasmaDB:BMR1_01G02720"/>
<comment type="subcellular location">
    <subcellularLocation>
        <location evidence="1">Nucleus</location>
    </subcellularLocation>
</comment>
<dbReference type="GO" id="GO:0005681">
    <property type="term" value="C:spliceosomal complex"/>
    <property type="evidence" value="ECO:0007669"/>
    <property type="project" value="TreeGrafter"/>
</dbReference>
<organism evidence="4 5">
    <name type="scientific">Babesia microti (strain RI)</name>
    <dbReference type="NCBI Taxonomy" id="1133968"/>
    <lineage>
        <taxon>Eukaryota</taxon>
        <taxon>Sar</taxon>
        <taxon>Alveolata</taxon>
        <taxon>Apicomplexa</taxon>
        <taxon>Aconoidasida</taxon>
        <taxon>Piroplasmida</taxon>
        <taxon>Babesiidae</taxon>
        <taxon>Babesia</taxon>
    </lineage>
</organism>
<proteinExistence type="inferred from homology"/>
<comment type="similarity">
    <text evidence="2">Belongs to the TLS1 family.</text>
</comment>
<dbReference type="RefSeq" id="XP_021337508.1">
    <property type="nucleotide sequence ID" value="XM_021482919.1"/>
</dbReference>
<dbReference type="Proteomes" id="UP000002899">
    <property type="component" value="Chromosome I"/>
</dbReference>
<dbReference type="PANTHER" id="PTHR13486:SF2">
    <property type="entry name" value="SPLICING FACTOR C9ORF78"/>
    <property type="match status" value="1"/>
</dbReference>
<gene>
    <name evidence="4" type="ORF">BMR1_01G02720</name>
</gene>
<dbReference type="GO" id="GO:0000398">
    <property type="term" value="P:mRNA splicing, via spliceosome"/>
    <property type="evidence" value="ECO:0007669"/>
    <property type="project" value="TreeGrafter"/>
</dbReference>
<sequence length="203" mass="23469">MFQKRSVGSVSRRKDFDYSNADVAEGEFIDKIGKMMTYRVLRSKKSGLNTKDMPKSLNDKLNFDLEEENDEDGMKYGLLKRKFVSDDSEKKDKDKELEEFILQHMHKDDKKLANLPKDIKNQLYQLPDELNVKDDFVDRNNDKLGWLNGIAEIPLTAEDKVKNIEAVEEAKRDYMKKLSQSSSNDSSSSLNTLKKAFGPRFIT</sequence>
<evidence type="ECO:0000256" key="3">
    <source>
        <dbReference type="ARBA" id="ARBA00023242"/>
    </source>
</evidence>
<evidence type="ECO:0000313" key="4">
    <source>
        <dbReference type="EMBL" id="SIO73407.1"/>
    </source>
</evidence>
<dbReference type="GeneID" id="24423614"/>
<dbReference type="OrthoDB" id="5627at2759"/>
<reference evidence="4 5" key="1">
    <citation type="journal article" date="2012" name="Nucleic Acids Res.">
        <title>Sequencing of the smallest Apicomplexan genome from the human pathogen Babesia microti.</title>
        <authorList>
            <person name="Cornillot E."/>
            <person name="Hadj-Kaddour K."/>
            <person name="Dassouli A."/>
            <person name="Noel B."/>
            <person name="Ranwez V."/>
            <person name="Vacherie B."/>
            <person name="Augagneur Y."/>
            <person name="Bres V."/>
            <person name="Duclos A."/>
            <person name="Randazzo S."/>
            <person name="Carcy B."/>
            <person name="Debierre-Grockiego F."/>
            <person name="Delbecq S."/>
            <person name="Moubri-Menage K."/>
            <person name="Shams-Eldin H."/>
            <person name="Usmani-Brown S."/>
            <person name="Bringaud F."/>
            <person name="Wincker P."/>
            <person name="Vivares C.P."/>
            <person name="Schwarz R.T."/>
            <person name="Schetters T.P."/>
            <person name="Krause P.J."/>
            <person name="Gorenflot A."/>
            <person name="Berry V."/>
            <person name="Barbe V."/>
            <person name="Ben Mamoun C."/>
        </authorList>
    </citation>
    <scope>NUCLEOTIDE SEQUENCE [LARGE SCALE GENOMIC DNA]</scope>
    <source>
        <strain evidence="4 5">RI</strain>
    </source>
</reference>
<evidence type="ECO:0000256" key="1">
    <source>
        <dbReference type="ARBA" id="ARBA00004123"/>
    </source>
</evidence>
<dbReference type="InterPro" id="IPR010756">
    <property type="entry name" value="Tls1-like"/>
</dbReference>
<keyword evidence="3" id="KW-0539">Nucleus</keyword>
<reference evidence="4 5" key="2">
    <citation type="journal article" date="2013" name="PLoS ONE">
        <title>Whole genome mapping and re-organization of the nuclear and mitochondrial genomes of Babesia microti isolates.</title>
        <authorList>
            <person name="Cornillot E."/>
            <person name="Dassouli A."/>
            <person name="Garg A."/>
            <person name="Pachikara N."/>
            <person name="Randazzo S."/>
            <person name="Depoix D."/>
            <person name="Carcy B."/>
            <person name="Delbecq S."/>
            <person name="Frutos R."/>
            <person name="Silva J.C."/>
            <person name="Sutton R."/>
            <person name="Krause P.J."/>
            <person name="Mamoun C.B."/>
        </authorList>
    </citation>
    <scope>NUCLEOTIDE SEQUENCE [LARGE SCALE GENOMIC DNA]</scope>
    <source>
        <strain evidence="4 5">RI</strain>
    </source>
</reference>
<dbReference type="EMBL" id="FO082871">
    <property type="protein sequence ID" value="SIO73407.1"/>
    <property type="molecule type" value="Genomic_DNA"/>
</dbReference>
<dbReference type="AlphaFoldDB" id="A0A1N6LX11"/>
<reference evidence="4 5" key="3">
    <citation type="journal article" date="2016" name="Sci. Rep.">
        <title>Genome-wide diversity and gene expression profiling of Babesia microti isolates identify polymorphic genes that mediate host-pathogen interactions.</title>
        <authorList>
            <person name="Silva J.C."/>
            <person name="Cornillot E."/>
            <person name="McCracken C."/>
            <person name="Usmani-Brown S."/>
            <person name="Dwivedi A."/>
            <person name="Ifeonu O.O."/>
            <person name="Crabtree J."/>
            <person name="Gotia H.T."/>
            <person name="Virji A.Z."/>
            <person name="Reynes C."/>
            <person name="Colinge J."/>
            <person name="Kumar V."/>
            <person name="Lawres L."/>
            <person name="Pazzi J.E."/>
            <person name="Pablo J.V."/>
            <person name="Hung C."/>
            <person name="Brancato J."/>
            <person name="Kumari P."/>
            <person name="Orvis J."/>
            <person name="Tretina K."/>
            <person name="Chibucos M."/>
            <person name="Ott S."/>
            <person name="Sadzewicz L."/>
            <person name="Sengamalay N."/>
            <person name="Shetty A.C."/>
            <person name="Su Q."/>
            <person name="Tallon L."/>
            <person name="Fraser C.M."/>
            <person name="Frutos R."/>
            <person name="Molina D.M."/>
            <person name="Krause P.J."/>
            <person name="Ben Mamoun C."/>
        </authorList>
    </citation>
    <scope>NUCLEOTIDE SEQUENCE [LARGE SCALE GENOMIC DNA]</scope>
    <source>
        <strain evidence="4 5">RI</strain>
    </source>
</reference>